<evidence type="ECO:0000313" key="1">
    <source>
        <dbReference type="EMBL" id="ASX26447.1"/>
    </source>
</evidence>
<protein>
    <submittedName>
        <fullName evidence="1">Uncharacterized protein</fullName>
    </submittedName>
</protein>
<dbReference type="EMBL" id="CP016303">
    <property type="protein sequence ID" value="ASX26447.1"/>
    <property type="molecule type" value="Genomic_DNA"/>
</dbReference>
<dbReference type="AlphaFoldDB" id="A0A249DZX1"/>
<reference evidence="2" key="1">
    <citation type="submission" date="2016-06" db="EMBL/GenBank/DDBJ databases">
        <authorList>
            <person name="Chen W."/>
            <person name="Hasegawa D.K."/>
        </authorList>
    </citation>
    <scope>NUCLEOTIDE SEQUENCE [LARGE SCALE GENOMIC DNA]</scope>
    <source>
        <strain evidence="2">MEAM1</strain>
    </source>
</reference>
<dbReference type="RefSeq" id="WP_046493589.1">
    <property type="nucleotide sequence ID" value="NZ_CP016303.1"/>
</dbReference>
<accession>A0A249DZX1</accession>
<gene>
    <name evidence="1" type="ORF">BA171_05090</name>
</gene>
<sequence length="498" mass="56007">MKKSYLTISMVALLGAAWTGASWYTGKIIEEKMPALTDNINHKISSYLPRQDIKFTYQDYHRGIFSTKVRYVLQLNQDKTAEKIIFIETIDHGPFPISQIKKGYLLPIMASVHSTLENTPILEKIFTANQGESPLSADSRVSYIGNHTSVIHFSPINYEYQDTRLTFSGGMMTAHLSNDMNNADFTAQSDAFTFITQNDLKQTETLNLKGLTLSSVNHMGKFGVFLGEEKIALKEIHFNVNDTNNINLNGIEFYHKMNELDHALNMELNYSLDDLNIDGNDFGAGKLFVSLEGIDGQTIKHFMEMIKNKTIKSLETENNDEFLNTDQKDIMKNIWQAALKGNAVLKIEPLSWKNRQGEGTFNLQAQMKMPASTTTDPQNLSLASGIKKIDARLNIPVVMLKELMTQISILQGNSQEESQKLADQQVQSLAKLGKLLKFTTLENDIIGSQFYFENHQIDLNGQKFSSQSFSELFNMAGLLNSEQQTAPEIPSTITPSNP</sequence>
<organism evidence="1 2">
    <name type="scientific">Candidatus Hamiltonella defensa</name>
    <name type="common">Bemisia tabaci</name>
    <dbReference type="NCBI Taxonomy" id="672795"/>
    <lineage>
        <taxon>Bacteria</taxon>
        <taxon>Pseudomonadati</taxon>
        <taxon>Pseudomonadota</taxon>
        <taxon>Gammaproteobacteria</taxon>
        <taxon>Enterobacterales</taxon>
        <taxon>Enterobacteriaceae</taxon>
        <taxon>aphid secondary symbionts</taxon>
        <taxon>Candidatus Williamhamiltonella</taxon>
    </lineage>
</organism>
<name>A0A249DZX1_9ENTR</name>
<evidence type="ECO:0000313" key="2">
    <source>
        <dbReference type="Proteomes" id="UP000216438"/>
    </source>
</evidence>
<proteinExistence type="predicted"/>
<reference evidence="1 2" key="2">
    <citation type="submission" date="2017-09" db="EMBL/GenBank/DDBJ databases">
        <title>The genome of whitefly Bemisia tabaci, a global crop pest, provides novel insights into virus transmission, host adaptation and insecticide resistance.</title>
        <authorList>
            <person name="Kaur N."/>
            <person name="Kliot A."/>
            <person name="Pinheiro P.V."/>
            <person name="Luan J."/>
            <person name="Zheng Y."/>
            <person name="Liu W."/>
            <person name="Sun H."/>
            <person name="Yang X."/>
            <person name="Xu Y."/>
            <person name="Luo Y."/>
            <person name="Kruse A."/>
            <person name="Fisher T.W."/>
            <person name="Nelson D.R."/>
            <person name="Elimelech M."/>
            <person name="MacCoss M."/>
            <person name="Johnson R."/>
            <person name="Cohen E."/>
            <person name="Hunter W.B."/>
            <person name="Brown J.K."/>
            <person name="Jander G."/>
            <person name="Cilia M."/>
            <person name="Douglas A.E."/>
            <person name="Ghanim M."/>
            <person name="Simmons A.M."/>
            <person name="Wintermantel W.M."/>
            <person name="Ling K.-S."/>
            <person name="Fei Z."/>
        </authorList>
    </citation>
    <scope>NUCLEOTIDE SEQUENCE [LARGE SCALE GENOMIC DNA]</scope>
    <source>
        <strain evidence="1 2">MEAM1</strain>
    </source>
</reference>
<dbReference type="InterPro" id="IPR010352">
    <property type="entry name" value="DUF945"/>
</dbReference>
<dbReference type="Proteomes" id="UP000216438">
    <property type="component" value="Chromosome"/>
</dbReference>
<dbReference type="Pfam" id="PF06097">
    <property type="entry name" value="DUF945"/>
    <property type="match status" value="1"/>
</dbReference>
<dbReference type="OrthoDB" id="5444681at2"/>